<dbReference type="SUPFAM" id="SSF53187">
    <property type="entry name" value="Zn-dependent exopeptidases"/>
    <property type="match status" value="1"/>
</dbReference>
<organism evidence="3 4">
    <name type="scientific">Thioclava nitratireducens</name>
    <dbReference type="NCBI Taxonomy" id="1915078"/>
    <lineage>
        <taxon>Bacteria</taxon>
        <taxon>Pseudomonadati</taxon>
        <taxon>Pseudomonadota</taxon>
        <taxon>Alphaproteobacteria</taxon>
        <taxon>Rhodobacterales</taxon>
        <taxon>Paracoccaceae</taxon>
        <taxon>Thioclava</taxon>
    </lineage>
</organism>
<dbReference type="PIRSF" id="PIRSF005962">
    <property type="entry name" value="Pept_M20D_amidohydro"/>
    <property type="match status" value="1"/>
</dbReference>
<dbReference type="InterPro" id="IPR017439">
    <property type="entry name" value="Amidohydrolase"/>
</dbReference>
<dbReference type="Pfam" id="PF07687">
    <property type="entry name" value="M20_dimer"/>
    <property type="match status" value="1"/>
</dbReference>
<dbReference type="EMBL" id="CP019437">
    <property type="protein sequence ID" value="AQS48205.1"/>
    <property type="molecule type" value="Genomic_DNA"/>
</dbReference>
<dbReference type="CDD" id="cd05666">
    <property type="entry name" value="M20_Acy1-like"/>
    <property type="match status" value="1"/>
</dbReference>
<sequence>MPVLNRIADLGPQMTEWRHWLHRHPELRFALHETSAYVAARLREIGVDEIHEGIAETGIVALIRGQGAGPTVGLRADMDALPITEETHADYASETPGKMHACGHDGHTAMLLGAAAYLAETRKFAGTVALIFQPAEEDGGGAEAMVEDGVMERFYISRVYAIHNAPGLPFGHFYTTPGPYLASVDEVRVTVTGRGGHAATPQGCIDPIPALSAIVSSLQTVVARNVGAGDALVISVTQIHAGTALNIIPESGFLTATIRCFEPEIRDLAEKRIHEICEGIAAAHGVSVEIEYERGYPPTVNDPDETGFAAEVASEIAGPERVVTDAPREMGAEDFAYMLAARPGAYLFMGTGEGAGLHHPRFDFNDEAAPVGASLLARLAERALPLA</sequence>
<dbReference type="RefSeq" id="WP_075774766.1">
    <property type="nucleotide sequence ID" value="NZ_CP019437.1"/>
</dbReference>
<evidence type="ECO:0000256" key="1">
    <source>
        <dbReference type="ARBA" id="ARBA00022801"/>
    </source>
</evidence>
<gene>
    <name evidence="3" type="ORF">BMG03_10640</name>
</gene>
<dbReference type="InterPro" id="IPR002933">
    <property type="entry name" value="Peptidase_M20"/>
</dbReference>
<evidence type="ECO:0000313" key="3">
    <source>
        <dbReference type="EMBL" id="AQS48205.1"/>
    </source>
</evidence>
<keyword evidence="4" id="KW-1185">Reference proteome</keyword>
<protein>
    <submittedName>
        <fullName evidence="3">Amidohydrolase</fullName>
    </submittedName>
</protein>
<dbReference type="NCBIfam" id="TIGR01891">
    <property type="entry name" value="amidohydrolases"/>
    <property type="match status" value="1"/>
</dbReference>
<accession>A0ABN4X6U4</accession>
<dbReference type="Gene3D" id="3.30.70.360">
    <property type="match status" value="1"/>
</dbReference>
<dbReference type="SUPFAM" id="SSF55031">
    <property type="entry name" value="Bacterial exopeptidase dimerisation domain"/>
    <property type="match status" value="1"/>
</dbReference>
<dbReference type="Proteomes" id="UP000185622">
    <property type="component" value="Chromosome"/>
</dbReference>
<dbReference type="InterPro" id="IPR011650">
    <property type="entry name" value="Peptidase_M20_dimer"/>
</dbReference>
<dbReference type="Gene3D" id="3.40.630.10">
    <property type="entry name" value="Zn peptidases"/>
    <property type="match status" value="1"/>
</dbReference>
<reference evidence="3 4" key="1">
    <citation type="submission" date="2017-01" db="EMBL/GenBank/DDBJ databases">
        <title>The complete genome sequence of a sulfur-oxidizing marine bacterium Thioclava sp. 25B10_4T.</title>
        <authorList>
            <person name="Liu Y."/>
            <person name="Lai Q."/>
            <person name="Shao Z."/>
        </authorList>
    </citation>
    <scope>NUCLEOTIDE SEQUENCE [LARGE SCALE GENOMIC DNA]</scope>
    <source>
        <strain evidence="3 4">25B10_4</strain>
    </source>
</reference>
<dbReference type="Pfam" id="PF01546">
    <property type="entry name" value="Peptidase_M20"/>
    <property type="match status" value="1"/>
</dbReference>
<proteinExistence type="predicted"/>
<dbReference type="InterPro" id="IPR036264">
    <property type="entry name" value="Bact_exopeptidase_dim_dom"/>
</dbReference>
<dbReference type="PANTHER" id="PTHR11014:SF63">
    <property type="entry name" value="METALLOPEPTIDASE, PUTATIVE (AFU_ORTHOLOGUE AFUA_6G09600)-RELATED"/>
    <property type="match status" value="1"/>
</dbReference>
<evidence type="ECO:0000259" key="2">
    <source>
        <dbReference type="Pfam" id="PF07687"/>
    </source>
</evidence>
<dbReference type="PANTHER" id="PTHR11014">
    <property type="entry name" value="PEPTIDASE M20 FAMILY MEMBER"/>
    <property type="match status" value="1"/>
</dbReference>
<name>A0ABN4X6U4_9RHOB</name>
<feature type="domain" description="Peptidase M20 dimerisation" evidence="2">
    <location>
        <begin position="186"/>
        <end position="279"/>
    </location>
</feature>
<keyword evidence="1" id="KW-0378">Hydrolase</keyword>
<evidence type="ECO:0000313" key="4">
    <source>
        <dbReference type="Proteomes" id="UP000185622"/>
    </source>
</evidence>